<reference evidence="2 3" key="1">
    <citation type="submission" date="2016-03" db="EMBL/GenBank/DDBJ databases">
        <authorList>
            <person name="Ploux O."/>
        </authorList>
    </citation>
    <scope>NUCLEOTIDE SEQUENCE [LARGE SCALE GENOMIC DNA]</scope>
    <source>
        <strain evidence="2 3">UAMH 11012</strain>
    </source>
</reference>
<evidence type="ECO:0000313" key="2">
    <source>
        <dbReference type="EMBL" id="CZR64010.1"/>
    </source>
</evidence>
<gene>
    <name evidence="2" type="ORF">PAC_13907</name>
</gene>
<dbReference type="AlphaFoldDB" id="A0A1L7XG45"/>
<evidence type="ECO:0000313" key="3">
    <source>
        <dbReference type="Proteomes" id="UP000184330"/>
    </source>
</evidence>
<name>A0A1L7XG45_9HELO</name>
<protein>
    <submittedName>
        <fullName evidence="2">Uncharacterized protein</fullName>
    </submittedName>
</protein>
<proteinExistence type="predicted"/>
<dbReference type="OrthoDB" id="437457at2759"/>
<organism evidence="2 3">
    <name type="scientific">Phialocephala subalpina</name>
    <dbReference type="NCBI Taxonomy" id="576137"/>
    <lineage>
        <taxon>Eukaryota</taxon>
        <taxon>Fungi</taxon>
        <taxon>Dikarya</taxon>
        <taxon>Ascomycota</taxon>
        <taxon>Pezizomycotina</taxon>
        <taxon>Leotiomycetes</taxon>
        <taxon>Helotiales</taxon>
        <taxon>Mollisiaceae</taxon>
        <taxon>Phialocephala</taxon>
        <taxon>Phialocephala fortinii species complex</taxon>
    </lineage>
</organism>
<dbReference type="EMBL" id="FJOG01000025">
    <property type="protein sequence ID" value="CZR64010.1"/>
    <property type="molecule type" value="Genomic_DNA"/>
</dbReference>
<feature type="region of interest" description="Disordered" evidence="1">
    <location>
        <begin position="1"/>
        <end position="39"/>
    </location>
</feature>
<accession>A0A1L7XG45</accession>
<keyword evidence="3" id="KW-1185">Reference proteome</keyword>
<dbReference type="STRING" id="576137.A0A1L7XG45"/>
<evidence type="ECO:0000256" key="1">
    <source>
        <dbReference type="SAM" id="MobiDB-lite"/>
    </source>
</evidence>
<sequence>MAPEKDSTTDLAAALSEITTSTTQSTSQGRLQKQSASPGPDLRCAVCNKTGATLCNTHGRRKTSSVLLRGALSSKACLASRERQHIEKVERLGGQLSYSDILGPNESGSFVPITTNLEHKFHLDHTVTMYHRSNFFWDGRSLTNLAIFKFTQDEHKFDWRGPIAVFSQHGIPNTSGHRDATLADLRVFQNLLVNYGEGLGNALQYGGLRMVEQWDPALWERMMLRFMPKDAKLVKGVKISCLGDIRVLRKEQYTSTGVLINHPIFFNEDEGEDLNEPPASTQISAHMNLPLLVRRCALDPAWKGRYTNARDFAKALDSTNEPAALLTTVADVGSKFWVGNKEDEDADNMCVSGSVIVVRQDKKDLSVEQVRTMADYIKKHIKPAIEKQVVRESQLDKEQIREGRERIIDEYMAIKGVRKHCNVW</sequence>
<feature type="compositionally biased region" description="Low complexity" evidence="1">
    <location>
        <begin position="19"/>
        <end position="28"/>
    </location>
</feature>
<dbReference type="Proteomes" id="UP000184330">
    <property type="component" value="Unassembled WGS sequence"/>
</dbReference>